<evidence type="ECO:0000313" key="4">
    <source>
        <dbReference type="Proteomes" id="UP000245202"/>
    </source>
</evidence>
<gene>
    <name evidence="3" type="ORF">PAT3040_02630</name>
</gene>
<dbReference type="Pfam" id="PF07833">
    <property type="entry name" value="Cu_amine_oxidN1"/>
    <property type="match status" value="1"/>
</dbReference>
<dbReference type="AlphaFoldDB" id="A0A2R5EW99"/>
<feature type="domain" description="Thioredoxin" evidence="2">
    <location>
        <begin position="161"/>
        <end position="300"/>
    </location>
</feature>
<dbReference type="PANTHER" id="PTHR42852:SF17">
    <property type="entry name" value="THIOREDOXIN-LIKE PROTEIN HI_1115"/>
    <property type="match status" value="1"/>
</dbReference>
<dbReference type="CDD" id="cd02966">
    <property type="entry name" value="TlpA_like_family"/>
    <property type="match status" value="1"/>
</dbReference>
<proteinExistence type="predicted"/>
<dbReference type="InterPro" id="IPR012854">
    <property type="entry name" value="Cu_amine_oxidase-like_N"/>
</dbReference>
<dbReference type="SUPFAM" id="SSF52833">
    <property type="entry name" value="Thioredoxin-like"/>
    <property type="match status" value="1"/>
</dbReference>
<dbReference type="Proteomes" id="UP000245202">
    <property type="component" value="Unassembled WGS sequence"/>
</dbReference>
<reference evidence="3 4" key="1">
    <citation type="submission" date="2017-08" db="EMBL/GenBank/DDBJ databases">
        <title>Substantial Increase in Enzyme Production by Combined Drug-Resistance Mutations in Paenibacillus agaridevorans.</title>
        <authorList>
            <person name="Tanaka Y."/>
            <person name="Funane K."/>
            <person name="Hosaka T."/>
            <person name="Shiwa Y."/>
            <person name="Fujita N."/>
            <person name="Miyazaki T."/>
            <person name="Yoshikawa H."/>
            <person name="Murakami K."/>
            <person name="Kasahara K."/>
            <person name="Inaoka T."/>
            <person name="Hiraga Y."/>
            <person name="Ochi K."/>
        </authorList>
    </citation>
    <scope>NUCLEOTIDE SEQUENCE [LARGE SCALE GENOMIC DNA]</scope>
    <source>
        <strain evidence="3 4">T-3040</strain>
    </source>
</reference>
<dbReference type="RefSeq" id="WP_108993013.1">
    <property type="nucleotide sequence ID" value="NZ_BDQX01000132.1"/>
</dbReference>
<comment type="caution">
    <text evidence="3">The sequence shown here is derived from an EMBL/GenBank/DDBJ whole genome shotgun (WGS) entry which is preliminary data.</text>
</comment>
<organism evidence="3 4">
    <name type="scientific">Paenibacillus agaridevorans</name>
    <dbReference type="NCBI Taxonomy" id="171404"/>
    <lineage>
        <taxon>Bacteria</taxon>
        <taxon>Bacillati</taxon>
        <taxon>Bacillota</taxon>
        <taxon>Bacilli</taxon>
        <taxon>Bacillales</taxon>
        <taxon>Paenibacillaceae</taxon>
        <taxon>Paenibacillus</taxon>
    </lineage>
</organism>
<evidence type="ECO:0000313" key="3">
    <source>
        <dbReference type="EMBL" id="GBG08063.1"/>
    </source>
</evidence>
<dbReference type="SUPFAM" id="SSF55383">
    <property type="entry name" value="Copper amine oxidase, domain N"/>
    <property type="match status" value="1"/>
</dbReference>
<dbReference type="PROSITE" id="PS51352">
    <property type="entry name" value="THIOREDOXIN_2"/>
    <property type="match status" value="1"/>
</dbReference>
<dbReference type="Gene3D" id="3.30.457.10">
    <property type="entry name" value="Copper amine oxidase-like, N-terminal domain"/>
    <property type="match status" value="1"/>
</dbReference>
<keyword evidence="4" id="KW-1185">Reference proteome</keyword>
<protein>
    <recommendedName>
        <fullName evidence="2">Thioredoxin domain-containing protein</fullName>
    </recommendedName>
</protein>
<dbReference type="GO" id="GO:0016491">
    <property type="term" value="F:oxidoreductase activity"/>
    <property type="evidence" value="ECO:0007669"/>
    <property type="project" value="InterPro"/>
</dbReference>
<name>A0A2R5EW99_9BACL</name>
<dbReference type="PANTHER" id="PTHR42852">
    <property type="entry name" value="THIOL:DISULFIDE INTERCHANGE PROTEIN DSBE"/>
    <property type="match status" value="1"/>
</dbReference>
<dbReference type="InterPro" id="IPR000866">
    <property type="entry name" value="AhpC/TSA"/>
</dbReference>
<accession>A0A2R5EW99</accession>
<evidence type="ECO:0000256" key="1">
    <source>
        <dbReference type="ARBA" id="ARBA00023157"/>
    </source>
</evidence>
<dbReference type="GO" id="GO:0016209">
    <property type="term" value="F:antioxidant activity"/>
    <property type="evidence" value="ECO:0007669"/>
    <property type="project" value="InterPro"/>
</dbReference>
<keyword evidence="1" id="KW-1015">Disulfide bond</keyword>
<sequence length="302" mass="34143">MLRKWKMFFVIGTVISLFIGGAVKAGNDITVMLEGNKISFPRVPIIVDGTAYVPYRSLFEYLGLQVEWHEKTKTITGNGDGIHITFQLNNHKAVVNGNSYELYEAPQLVDGVTYVPIRFVADSTGRPVHWEDSTRTISIGKGISFNEALTYETENILNYETSPLHQAMGFTLKDIDGKNHSFSFDKKLSKPVVINFWASWCKPSVDEVPALKKIQEEYGDQVDLITINVDSDLEVAAKFVAEKDLNYLVLYDADSDVGRKYGVYSIPQTFFINEEGAILYEVKSNMTENELKTRIEHFLLTD</sequence>
<dbReference type="InterPro" id="IPR050553">
    <property type="entry name" value="Thioredoxin_ResA/DsbE_sf"/>
</dbReference>
<dbReference type="InterPro" id="IPR036249">
    <property type="entry name" value="Thioredoxin-like_sf"/>
</dbReference>
<dbReference type="EMBL" id="BDQX01000132">
    <property type="protein sequence ID" value="GBG08063.1"/>
    <property type="molecule type" value="Genomic_DNA"/>
</dbReference>
<dbReference type="InterPro" id="IPR036582">
    <property type="entry name" value="Mao_N_sf"/>
</dbReference>
<evidence type="ECO:0000259" key="2">
    <source>
        <dbReference type="PROSITE" id="PS51352"/>
    </source>
</evidence>
<dbReference type="Gene3D" id="3.40.30.10">
    <property type="entry name" value="Glutaredoxin"/>
    <property type="match status" value="1"/>
</dbReference>
<dbReference type="Pfam" id="PF00578">
    <property type="entry name" value="AhpC-TSA"/>
    <property type="match status" value="1"/>
</dbReference>
<dbReference type="InterPro" id="IPR013766">
    <property type="entry name" value="Thioredoxin_domain"/>
</dbReference>